<accession>A0ABT7E460</accession>
<evidence type="ECO:0000313" key="3">
    <source>
        <dbReference type="Proteomes" id="UP001172778"/>
    </source>
</evidence>
<evidence type="ECO:0000313" key="2">
    <source>
        <dbReference type="EMBL" id="MDK2127112.1"/>
    </source>
</evidence>
<keyword evidence="3" id="KW-1185">Reference proteome</keyword>
<comment type="caution">
    <text evidence="2">The sequence shown here is derived from an EMBL/GenBank/DDBJ whole genome shotgun (WGS) entry which is preliminary data.</text>
</comment>
<feature type="non-terminal residue" evidence="2">
    <location>
        <position position="254"/>
    </location>
</feature>
<dbReference type="PROSITE" id="PS00455">
    <property type="entry name" value="AMP_BINDING"/>
    <property type="match status" value="1"/>
</dbReference>
<proteinExistence type="predicted"/>
<gene>
    <name evidence="2" type="ORF">PZA18_24050</name>
</gene>
<dbReference type="Proteomes" id="UP001172778">
    <property type="component" value="Unassembled WGS sequence"/>
</dbReference>
<dbReference type="InterPro" id="IPR020845">
    <property type="entry name" value="AMP-binding_CS"/>
</dbReference>
<protein>
    <recommendedName>
        <fullName evidence="1">AMP-dependent synthetase/ligase domain-containing protein</fullName>
    </recommendedName>
</protein>
<dbReference type="InterPro" id="IPR000873">
    <property type="entry name" value="AMP-dep_synth/lig_dom"/>
</dbReference>
<dbReference type="EMBL" id="JARRAF010000147">
    <property type="protein sequence ID" value="MDK2127112.1"/>
    <property type="molecule type" value="Genomic_DNA"/>
</dbReference>
<organism evidence="2 3">
    <name type="scientific">Parachitinimonas caeni</name>
    <dbReference type="NCBI Taxonomy" id="3031301"/>
    <lineage>
        <taxon>Bacteria</taxon>
        <taxon>Pseudomonadati</taxon>
        <taxon>Pseudomonadota</taxon>
        <taxon>Betaproteobacteria</taxon>
        <taxon>Neisseriales</taxon>
        <taxon>Chitinibacteraceae</taxon>
        <taxon>Parachitinimonas</taxon>
    </lineage>
</organism>
<sequence>DPRRFGSNPLLNIAYSYLEGAEADASHAPDFAIEAQGPLSLAIGQSAHRCQLALEYQQDLFSQARIDALAASYRDVLRQVLSQPASDWPVDAWIGAADPFEPPRRPGPALAIDERLRQNFQQLRHELAIIDDAGELSWEGFAALTAGYAAQLNRHGVRRALIVGATGRQLQAFLAACFLTRTTYLALERGTPEARIAEVLQHAAPDWVIDTERQTVAPQETDWGHFESVKTLDDNPTGWILYSSGTTGRPKGIC</sequence>
<dbReference type="Gene3D" id="3.40.50.12780">
    <property type="entry name" value="N-terminal domain of ligase-like"/>
    <property type="match status" value="1"/>
</dbReference>
<feature type="domain" description="AMP-dependent synthetase/ligase" evidence="1">
    <location>
        <begin position="118"/>
        <end position="253"/>
    </location>
</feature>
<evidence type="ECO:0000259" key="1">
    <source>
        <dbReference type="Pfam" id="PF00501"/>
    </source>
</evidence>
<name>A0ABT7E460_9NEIS</name>
<dbReference type="PANTHER" id="PTHR45527:SF1">
    <property type="entry name" value="FATTY ACID SYNTHASE"/>
    <property type="match status" value="1"/>
</dbReference>
<dbReference type="PANTHER" id="PTHR45527">
    <property type="entry name" value="NONRIBOSOMAL PEPTIDE SYNTHETASE"/>
    <property type="match status" value="1"/>
</dbReference>
<dbReference type="Gene3D" id="3.30.559.30">
    <property type="entry name" value="Nonribosomal peptide synthetase, condensation domain"/>
    <property type="match status" value="1"/>
</dbReference>
<reference evidence="2" key="1">
    <citation type="submission" date="2023-03" db="EMBL/GenBank/DDBJ databases">
        <title>Chitinimonas shenzhenensis gen. nov., sp. nov., a novel member of family Burkholderiaceae isolated from activated sludge collected in Shen Zhen, China.</title>
        <authorList>
            <person name="Wang X."/>
        </authorList>
    </citation>
    <scope>NUCLEOTIDE SEQUENCE</scope>
    <source>
        <strain evidence="2">DQS-5</strain>
    </source>
</reference>
<dbReference type="RefSeq" id="WP_284103421.1">
    <property type="nucleotide sequence ID" value="NZ_JARRAF010000147.1"/>
</dbReference>
<feature type="non-terminal residue" evidence="2">
    <location>
        <position position="1"/>
    </location>
</feature>
<dbReference type="SUPFAM" id="SSF52777">
    <property type="entry name" value="CoA-dependent acyltransferases"/>
    <property type="match status" value="1"/>
</dbReference>
<dbReference type="InterPro" id="IPR042099">
    <property type="entry name" value="ANL_N_sf"/>
</dbReference>
<dbReference type="Pfam" id="PF00501">
    <property type="entry name" value="AMP-binding"/>
    <property type="match status" value="1"/>
</dbReference>
<dbReference type="SUPFAM" id="SSF56801">
    <property type="entry name" value="Acetyl-CoA synthetase-like"/>
    <property type="match status" value="1"/>
</dbReference>